<dbReference type="Gene3D" id="3.30.200.20">
    <property type="entry name" value="Phosphorylase Kinase, domain 1"/>
    <property type="match status" value="1"/>
</dbReference>
<evidence type="ECO:0000256" key="1">
    <source>
        <dbReference type="PIRNR" id="PIRNR006221"/>
    </source>
</evidence>
<comment type="similarity">
    <text evidence="1">Belongs to the fructosamine kinase family.</text>
</comment>
<name>A0A951PEC3_9CYAN</name>
<proteinExistence type="inferred from homology"/>
<evidence type="ECO:0000313" key="3">
    <source>
        <dbReference type="Proteomes" id="UP000707356"/>
    </source>
</evidence>
<keyword evidence="1 2" id="KW-0418">Kinase</keyword>
<dbReference type="SUPFAM" id="SSF56112">
    <property type="entry name" value="Protein kinase-like (PK-like)"/>
    <property type="match status" value="1"/>
</dbReference>
<dbReference type="EMBL" id="JAHHHV010000077">
    <property type="protein sequence ID" value="MBW4467495.1"/>
    <property type="molecule type" value="Genomic_DNA"/>
</dbReference>
<accession>A0A951PEC3</accession>
<dbReference type="PANTHER" id="PTHR12149">
    <property type="entry name" value="FRUCTOSAMINE 3 KINASE-RELATED PROTEIN"/>
    <property type="match status" value="1"/>
</dbReference>
<dbReference type="Proteomes" id="UP000707356">
    <property type="component" value="Unassembled WGS sequence"/>
</dbReference>
<evidence type="ECO:0000313" key="2">
    <source>
        <dbReference type="EMBL" id="MBW4467495.1"/>
    </source>
</evidence>
<reference evidence="2" key="2">
    <citation type="journal article" date="2022" name="Microbiol. Resour. Announc.">
        <title>Metagenome Sequencing to Explore Phylogenomics of Terrestrial Cyanobacteria.</title>
        <authorList>
            <person name="Ward R.D."/>
            <person name="Stajich J.E."/>
            <person name="Johansen J.R."/>
            <person name="Huntemann M."/>
            <person name="Clum A."/>
            <person name="Foster B."/>
            <person name="Foster B."/>
            <person name="Roux S."/>
            <person name="Palaniappan K."/>
            <person name="Varghese N."/>
            <person name="Mukherjee S."/>
            <person name="Reddy T.B.K."/>
            <person name="Daum C."/>
            <person name="Copeland A."/>
            <person name="Chen I.A."/>
            <person name="Ivanova N.N."/>
            <person name="Kyrpides N.C."/>
            <person name="Shapiro N."/>
            <person name="Eloe-Fadrosh E.A."/>
            <person name="Pietrasiak N."/>
        </authorList>
    </citation>
    <scope>NUCLEOTIDE SEQUENCE</scope>
    <source>
        <strain evidence="2">GSE-TBD4-15B</strain>
    </source>
</reference>
<dbReference type="PIRSF" id="PIRSF006221">
    <property type="entry name" value="Ketosamine-3-kinase"/>
    <property type="match status" value="1"/>
</dbReference>
<dbReference type="Pfam" id="PF03881">
    <property type="entry name" value="Fructosamin_kin"/>
    <property type="match status" value="1"/>
</dbReference>
<dbReference type="AlphaFoldDB" id="A0A951PEC3"/>
<gene>
    <name evidence="2" type="ORF">KME07_18875</name>
</gene>
<comment type="caution">
    <text evidence="2">The sequence shown here is derived from an EMBL/GenBank/DDBJ whole genome shotgun (WGS) entry which is preliminary data.</text>
</comment>
<organism evidence="2 3">
    <name type="scientific">Pegethrix bostrychoides GSE-TBD4-15B</name>
    <dbReference type="NCBI Taxonomy" id="2839662"/>
    <lineage>
        <taxon>Bacteria</taxon>
        <taxon>Bacillati</taxon>
        <taxon>Cyanobacteriota</taxon>
        <taxon>Cyanophyceae</taxon>
        <taxon>Oculatellales</taxon>
        <taxon>Oculatellaceae</taxon>
        <taxon>Pegethrix</taxon>
    </lineage>
</organism>
<keyword evidence="1" id="KW-0808">Transferase</keyword>
<dbReference type="InterPro" id="IPR016477">
    <property type="entry name" value="Fructo-/Ketosamine-3-kinase"/>
</dbReference>
<dbReference type="GO" id="GO:0016301">
    <property type="term" value="F:kinase activity"/>
    <property type="evidence" value="ECO:0007669"/>
    <property type="project" value="UniProtKB-UniRule"/>
</dbReference>
<protein>
    <submittedName>
        <fullName evidence="2">Fructosamine kinase family protein</fullName>
    </submittedName>
</protein>
<dbReference type="PANTHER" id="PTHR12149:SF8">
    <property type="entry name" value="PROTEIN-RIBULOSAMINE 3-KINASE"/>
    <property type="match status" value="1"/>
</dbReference>
<sequence length="296" mass="33111">MWEQIAAAISAATQTSFEIQDQRSVGGGSVNRAYAVLGQVDRQERAYFVKLNQAERLSMFEAEALGLRELADSQTIRVPLPICWGRTAESGTASAYIVLEWLELGYADAAAWEQMGRDLAALHRVTSPRGFGWSQPNTIGFTPQPNDWRADWCKFFMELRLEHQLRLAQRQGGRFPQQQQLMAAVPEILAGHRPQPSLVHGDLWTGNAAVTGQGEPVIFDPATYFGDREVDLAMSELFGRFPAEFYRAYAAAFPLSSGYDQRKPLYNLYHILNHFNQFGGSYEAEANRMIAALLSA</sequence>
<dbReference type="InterPro" id="IPR011009">
    <property type="entry name" value="Kinase-like_dom_sf"/>
</dbReference>
<reference evidence="2" key="1">
    <citation type="submission" date="2021-05" db="EMBL/GenBank/DDBJ databases">
        <authorList>
            <person name="Pietrasiak N."/>
            <person name="Ward R."/>
            <person name="Stajich J.E."/>
            <person name="Kurbessoian T."/>
        </authorList>
    </citation>
    <scope>NUCLEOTIDE SEQUENCE</scope>
    <source>
        <strain evidence="2">GSE-TBD4-15B</strain>
    </source>
</reference>
<dbReference type="Gene3D" id="3.90.1200.10">
    <property type="match status" value="1"/>
</dbReference>